<comment type="caution">
    <text evidence="1">The sequence shown here is derived from an EMBL/GenBank/DDBJ whole genome shotgun (WGS) entry which is preliminary data.</text>
</comment>
<reference evidence="1" key="1">
    <citation type="journal article" date="2023" name="Science">
        <title>Genome structures resolve the early diversification of teleost fishes.</title>
        <authorList>
            <person name="Parey E."/>
            <person name="Louis A."/>
            <person name="Montfort J."/>
            <person name="Bouchez O."/>
            <person name="Roques C."/>
            <person name="Iampietro C."/>
            <person name="Lluch J."/>
            <person name="Castinel A."/>
            <person name="Donnadieu C."/>
            <person name="Desvignes T."/>
            <person name="Floi Bucao C."/>
            <person name="Jouanno E."/>
            <person name="Wen M."/>
            <person name="Mejri S."/>
            <person name="Dirks R."/>
            <person name="Jansen H."/>
            <person name="Henkel C."/>
            <person name="Chen W.J."/>
            <person name="Zahm M."/>
            <person name="Cabau C."/>
            <person name="Klopp C."/>
            <person name="Thompson A.W."/>
            <person name="Robinson-Rechavi M."/>
            <person name="Braasch I."/>
            <person name="Lecointre G."/>
            <person name="Bobe J."/>
            <person name="Postlethwait J.H."/>
            <person name="Berthelot C."/>
            <person name="Roest Crollius H."/>
            <person name="Guiguen Y."/>
        </authorList>
    </citation>
    <scope>NUCLEOTIDE SEQUENCE</scope>
    <source>
        <strain evidence="1">WJC10195</strain>
    </source>
</reference>
<dbReference type="EMBL" id="JAINUF010000019">
    <property type="protein sequence ID" value="KAJ8337118.1"/>
    <property type="molecule type" value="Genomic_DNA"/>
</dbReference>
<gene>
    <name evidence="1" type="ORF">SKAU_G00383380</name>
</gene>
<dbReference type="AlphaFoldDB" id="A0A9Q1EE48"/>
<name>A0A9Q1EE48_SYNKA</name>
<sequence>MLSACVPAVLCFTSHMLREEEEGGVRRRLGTSALLIYSERAGEKLRSMTRAVMRTAREGFVRMHDDRFVHPREFDQWLLTFIMDYDKEL</sequence>
<dbReference type="Proteomes" id="UP001152622">
    <property type="component" value="Chromosome 19"/>
</dbReference>
<accession>A0A9Q1EE48</accession>
<evidence type="ECO:0000313" key="1">
    <source>
        <dbReference type="EMBL" id="KAJ8337118.1"/>
    </source>
</evidence>
<organism evidence="1 2">
    <name type="scientific">Synaphobranchus kaupii</name>
    <name type="common">Kaup's arrowtooth eel</name>
    <dbReference type="NCBI Taxonomy" id="118154"/>
    <lineage>
        <taxon>Eukaryota</taxon>
        <taxon>Metazoa</taxon>
        <taxon>Chordata</taxon>
        <taxon>Craniata</taxon>
        <taxon>Vertebrata</taxon>
        <taxon>Euteleostomi</taxon>
        <taxon>Actinopterygii</taxon>
        <taxon>Neopterygii</taxon>
        <taxon>Teleostei</taxon>
        <taxon>Anguilliformes</taxon>
        <taxon>Synaphobranchidae</taxon>
        <taxon>Synaphobranchus</taxon>
    </lineage>
</organism>
<keyword evidence="2" id="KW-1185">Reference proteome</keyword>
<proteinExistence type="predicted"/>
<evidence type="ECO:0000313" key="2">
    <source>
        <dbReference type="Proteomes" id="UP001152622"/>
    </source>
</evidence>
<protein>
    <submittedName>
        <fullName evidence="1">Uncharacterized protein</fullName>
    </submittedName>
</protein>